<protein>
    <submittedName>
        <fullName evidence="1">Uncharacterized protein</fullName>
    </submittedName>
</protein>
<reference evidence="1" key="2">
    <citation type="submission" date="2018-05" db="EMBL/GenBank/DDBJ databases">
        <title>OmerRS3 (Oryza meridionalis Reference Sequence Version 3).</title>
        <authorList>
            <person name="Zhang J."/>
            <person name="Kudrna D."/>
            <person name="Lee S."/>
            <person name="Talag J."/>
            <person name="Welchert J."/>
            <person name="Wing R.A."/>
        </authorList>
    </citation>
    <scope>NUCLEOTIDE SEQUENCE [LARGE SCALE GENOMIC DNA]</scope>
    <source>
        <strain evidence="1">cv. OR44</strain>
    </source>
</reference>
<sequence>PAAPPSEPPPVSSPPRRRTAPLALAAAGGDYGLDLHLAASNSDLSKKNRRAAAVQEDDLKQCKVNLEELQNQWPCQSTHGECGSGFDSERHWPHYVVSADSQGAIFKLTDIIRYLQRQTLDYQNL</sequence>
<name>A0A0E0C9H7_9ORYZ</name>
<dbReference type="EnsemblPlants" id="OMERI01G32340.1">
    <property type="protein sequence ID" value="OMERI01G32340.1"/>
    <property type="gene ID" value="OMERI01G32340"/>
</dbReference>
<evidence type="ECO:0000313" key="1">
    <source>
        <dbReference type="EnsemblPlants" id="OMERI01G32340.1"/>
    </source>
</evidence>
<keyword evidence="2" id="KW-1185">Reference proteome</keyword>
<accession>A0A0E0C9H7</accession>
<proteinExistence type="predicted"/>
<reference evidence="1" key="1">
    <citation type="submission" date="2015-04" db="UniProtKB">
        <authorList>
            <consortium name="EnsemblPlants"/>
        </authorList>
    </citation>
    <scope>IDENTIFICATION</scope>
</reference>
<evidence type="ECO:0000313" key="2">
    <source>
        <dbReference type="Proteomes" id="UP000008021"/>
    </source>
</evidence>
<dbReference type="Gramene" id="OMERI01G32340.1">
    <property type="protein sequence ID" value="OMERI01G32340.1"/>
    <property type="gene ID" value="OMERI01G32340"/>
</dbReference>
<dbReference type="Proteomes" id="UP000008021">
    <property type="component" value="Chromosome 1"/>
</dbReference>
<dbReference type="HOGENOM" id="CLU_1998429_0_0_1"/>
<organism evidence="1">
    <name type="scientific">Oryza meridionalis</name>
    <dbReference type="NCBI Taxonomy" id="40149"/>
    <lineage>
        <taxon>Eukaryota</taxon>
        <taxon>Viridiplantae</taxon>
        <taxon>Streptophyta</taxon>
        <taxon>Embryophyta</taxon>
        <taxon>Tracheophyta</taxon>
        <taxon>Spermatophyta</taxon>
        <taxon>Magnoliopsida</taxon>
        <taxon>Liliopsida</taxon>
        <taxon>Poales</taxon>
        <taxon>Poaceae</taxon>
        <taxon>BOP clade</taxon>
        <taxon>Oryzoideae</taxon>
        <taxon>Oryzeae</taxon>
        <taxon>Oryzinae</taxon>
        <taxon>Oryza</taxon>
    </lineage>
</organism>
<dbReference type="AlphaFoldDB" id="A0A0E0C9H7"/>